<accession>A0A7H0H2I5</accession>
<dbReference type="RefSeq" id="WP_187719888.1">
    <property type="nucleotide sequence ID" value="NZ_CP060789.1"/>
</dbReference>
<reference evidence="1 2" key="1">
    <citation type="submission" date="2020-08" db="EMBL/GenBank/DDBJ databases">
        <title>Genome sequence of Tessaracoccus defluvii JCM 17540T.</title>
        <authorList>
            <person name="Hyun D.-W."/>
            <person name="Bae J.-W."/>
        </authorList>
    </citation>
    <scope>NUCLEOTIDE SEQUENCE [LARGE SCALE GENOMIC DNA]</scope>
    <source>
        <strain evidence="1 2">JCM 17540</strain>
    </source>
</reference>
<proteinExistence type="predicted"/>
<dbReference type="AlphaFoldDB" id="A0A7H0H2I5"/>
<dbReference type="EMBL" id="CP060789">
    <property type="protein sequence ID" value="QNP54751.1"/>
    <property type="molecule type" value="Genomic_DNA"/>
</dbReference>
<organism evidence="1 2">
    <name type="scientific">Tessaracoccus defluvii</name>
    <dbReference type="NCBI Taxonomy" id="1285901"/>
    <lineage>
        <taxon>Bacteria</taxon>
        <taxon>Bacillati</taxon>
        <taxon>Actinomycetota</taxon>
        <taxon>Actinomycetes</taxon>
        <taxon>Propionibacteriales</taxon>
        <taxon>Propionibacteriaceae</taxon>
        <taxon>Tessaracoccus</taxon>
    </lineage>
</organism>
<gene>
    <name evidence="1" type="ORF">H9L22_10595</name>
</gene>
<evidence type="ECO:0000313" key="1">
    <source>
        <dbReference type="EMBL" id="QNP54751.1"/>
    </source>
</evidence>
<protein>
    <submittedName>
        <fullName evidence="1">Uncharacterized protein</fullName>
    </submittedName>
</protein>
<dbReference type="Proteomes" id="UP000516117">
    <property type="component" value="Chromosome"/>
</dbReference>
<name>A0A7H0H2I5_9ACTN</name>
<evidence type="ECO:0000313" key="2">
    <source>
        <dbReference type="Proteomes" id="UP000516117"/>
    </source>
</evidence>
<sequence>MTVPVTAVLLVLVLGAAVSLSQPLVLLGAIPLIGNAWWQSDGALLMLQPAVIEEGQLLPSQVMARIRAEAELAGPSPLDRVDVVKAAYGRLLGDIVYRIENSHAVWAAG</sequence>
<keyword evidence="2" id="KW-1185">Reference proteome</keyword>
<dbReference type="KEGG" id="tdf:H9L22_10595"/>